<comment type="caution">
    <text evidence="1">The sequence shown here is derived from an EMBL/GenBank/DDBJ whole genome shotgun (WGS) entry which is preliminary data.</text>
</comment>
<dbReference type="Proteomes" id="UP000006271">
    <property type="component" value="Unassembled WGS sequence"/>
</dbReference>
<proteinExistence type="predicted"/>
<evidence type="ECO:0000313" key="2">
    <source>
        <dbReference type="Proteomes" id="UP000006271"/>
    </source>
</evidence>
<reference evidence="1 2" key="1">
    <citation type="submission" date="2012-02" db="EMBL/GenBank/DDBJ databases">
        <title>The Genome Sequence of Parabacteroides merdae CL03T12C32.</title>
        <authorList>
            <consortium name="The Broad Institute Genome Sequencing Platform"/>
            <person name="Earl A."/>
            <person name="Ward D."/>
            <person name="Feldgarden M."/>
            <person name="Gevers D."/>
            <person name="Zitomersky N.L."/>
            <person name="Coyne M.J."/>
            <person name="Comstock L.E."/>
            <person name="Young S.K."/>
            <person name="Zeng Q."/>
            <person name="Gargeya S."/>
            <person name="Fitzgerald M."/>
            <person name="Haas B."/>
            <person name="Abouelleil A."/>
            <person name="Alvarado L."/>
            <person name="Arachchi H.M."/>
            <person name="Berlin A."/>
            <person name="Chapman S.B."/>
            <person name="Gearin G."/>
            <person name="Goldberg J."/>
            <person name="Griggs A."/>
            <person name="Gujja S."/>
            <person name="Hansen M."/>
            <person name="Heiman D."/>
            <person name="Howarth C."/>
            <person name="Larimer J."/>
            <person name="Lui A."/>
            <person name="MacDonald P.J.P."/>
            <person name="McCowen C."/>
            <person name="Montmayeur A."/>
            <person name="Murphy C."/>
            <person name="Neiman D."/>
            <person name="Pearson M."/>
            <person name="Priest M."/>
            <person name="Roberts A."/>
            <person name="Saif S."/>
            <person name="Shea T."/>
            <person name="Sisk P."/>
            <person name="Stolte C."/>
            <person name="Sykes S."/>
            <person name="Wortman J."/>
            <person name="Nusbaum C."/>
            <person name="Birren B."/>
        </authorList>
    </citation>
    <scope>NUCLEOTIDE SEQUENCE [LARGE SCALE GENOMIC DNA]</scope>
    <source>
        <strain evidence="1 2">CL03T12C32</strain>
    </source>
</reference>
<gene>
    <name evidence="1" type="ORF">HMPREF1060_03831</name>
</gene>
<name>K5Z6G5_9BACT</name>
<dbReference type="HOGENOM" id="CLU_161929_6_2_10"/>
<dbReference type="PATRIC" id="fig|999420.3.peg.3955"/>
<organism evidence="1 2">
    <name type="scientific">Parabacteroides merdae CL03T12C32</name>
    <dbReference type="NCBI Taxonomy" id="999420"/>
    <lineage>
        <taxon>Bacteria</taxon>
        <taxon>Pseudomonadati</taxon>
        <taxon>Bacteroidota</taxon>
        <taxon>Bacteroidia</taxon>
        <taxon>Bacteroidales</taxon>
        <taxon>Tannerellaceae</taxon>
        <taxon>Parabacteroides</taxon>
    </lineage>
</organism>
<dbReference type="EMBL" id="AGZQ01000027">
    <property type="protein sequence ID" value="EKN06966.1"/>
    <property type="molecule type" value="Genomic_DNA"/>
</dbReference>
<accession>K5Z6G5</accession>
<protein>
    <submittedName>
        <fullName evidence="1">Uncharacterized protein</fullName>
    </submittedName>
</protein>
<dbReference type="AlphaFoldDB" id="K5Z6G5"/>
<evidence type="ECO:0000313" key="1">
    <source>
        <dbReference type="EMBL" id="EKN06966.1"/>
    </source>
</evidence>
<sequence length="38" mass="4284">MTVYGSAIIQSDRLLVWSQNETELILLFTDTGTHADPF</sequence>